<evidence type="ECO:0000313" key="2">
    <source>
        <dbReference type="EMBL" id="CAA9220178.1"/>
    </source>
</evidence>
<feature type="compositionally biased region" description="Basic and acidic residues" evidence="1">
    <location>
        <begin position="256"/>
        <end position="278"/>
    </location>
</feature>
<feature type="compositionally biased region" description="Low complexity" evidence="1">
    <location>
        <begin position="57"/>
        <end position="77"/>
    </location>
</feature>
<feature type="region of interest" description="Disordered" evidence="1">
    <location>
        <begin position="1"/>
        <end position="296"/>
    </location>
</feature>
<feature type="compositionally biased region" description="Basic residues" evidence="1">
    <location>
        <begin position="1"/>
        <end position="17"/>
    </location>
</feature>
<evidence type="ECO:0000256" key="1">
    <source>
        <dbReference type="SAM" id="MobiDB-lite"/>
    </source>
</evidence>
<name>A0A6J4HBV7_9PROT</name>
<keyword evidence="2" id="KW-0012">Acyltransferase</keyword>
<proteinExistence type="predicted"/>
<accession>A0A6J4HBV7</accession>
<sequence>GARGRRRRGGRGPRRFRAAAGAGAGPGVLVRGDGGPRRRAFAARASRGARQPPPRLPGDAGSGARARAPGGLGQPRPHGVRVRPHGPHLGLRRGAAERRAHPDRARGDGALRAPPLRRQAGADLRRAPRQLGAAGHRRGAARAGCGGAVPPSQQPLRRPRHPGAARGQHGRADPGRLVGADPHDGGAGPRSARRDAGGPALRARPARGVPRAAGGEQPAAGAARPPLRRLPGPWRTRDPVAEWAVPFGDNGGDRPPAQRDGSRGRRGGDGAGEPDRRGLGAGASRPMAVDAPALAV</sequence>
<feature type="non-terminal residue" evidence="2">
    <location>
        <position position="1"/>
    </location>
</feature>
<reference evidence="2" key="1">
    <citation type="submission" date="2020-02" db="EMBL/GenBank/DDBJ databases">
        <authorList>
            <person name="Meier V. D."/>
        </authorList>
    </citation>
    <scope>NUCLEOTIDE SEQUENCE</scope>
    <source>
        <strain evidence="2">AVDCRST_MAG04</strain>
    </source>
</reference>
<feature type="compositionally biased region" description="Basic and acidic residues" evidence="1">
    <location>
        <begin position="94"/>
        <end position="109"/>
    </location>
</feature>
<dbReference type="AlphaFoldDB" id="A0A6J4HBV7"/>
<gene>
    <name evidence="2" type="ORF">AVDCRST_MAG04-592</name>
</gene>
<feature type="compositionally biased region" description="Low complexity" evidence="1">
    <location>
        <begin position="197"/>
        <end position="233"/>
    </location>
</feature>
<feature type="non-terminal residue" evidence="2">
    <location>
        <position position="296"/>
    </location>
</feature>
<dbReference type="GO" id="GO:0008913">
    <property type="term" value="F:Kdo2-lipid IVA acyltransferase activity"/>
    <property type="evidence" value="ECO:0007669"/>
    <property type="project" value="UniProtKB-EC"/>
</dbReference>
<keyword evidence="2" id="KW-0808">Transferase</keyword>
<dbReference type="EC" id="2.3.1.241" evidence="2"/>
<organism evidence="2">
    <name type="scientific">uncultured Acetobacteraceae bacterium</name>
    <dbReference type="NCBI Taxonomy" id="169975"/>
    <lineage>
        <taxon>Bacteria</taxon>
        <taxon>Pseudomonadati</taxon>
        <taxon>Pseudomonadota</taxon>
        <taxon>Alphaproteobacteria</taxon>
        <taxon>Acetobacterales</taxon>
        <taxon>Acetobacteraceae</taxon>
        <taxon>environmental samples</taxon>
    </lineage>
</organism>
<dbReference type="EMBL" id="CADCTL010000045">
    <property type="protein sequence ID" value="CAA9220178.1"/>
    <property type="molecule type" value="Genomic_DNA"/>
</dbReference>
<protein>
    <submittedName>
        <fullName evidence="2">Lipid A biosynthesis lauroyl acyltransferase</fullName>
        <ecNumber evidence="2">2.3.1.241</ecNumber>
    </submittedName>
</protein>